<accession>A0ABR9HET0</accession>
<organism evidence="2 3">
    <name type="scientific">Nocardiopsis terrae</name>
    <dbReference type="NCBI Taxonomy" id="372655"/>
    <lineage>
        <taxon>Bacteria</taxon>
        <taxon>Bacillati</taxon>
        <taxon>Actinomycetota</taxon>
        <taxon>Actinomycetes</taxon>
        <taxon>Streptosporangiales</taxon>
        <taxon>Nocardiopsidaceae</taxon>
        <taxon>Nocardiopsis</taxon>
    </lineage>
</organism>
<dbReference type="RefSeq" id="WP_191271410.1">
    <property type="nucleotide sequence ID" value="NZ_BMXJ01000004.1"/>
</dbReference>
<keyword evidence="1" id="KW-0812">Transmembrane</keyword>
<keyword evidence="3" id="KW-1185">Reference proteome</keyword>
<sequence length="176" mass="18914">MRNVRYLLLMSALGLAFASVVAVILVMTNRVGSTASFNLTVSFLAGLVTWVCLKAVIYSKVGIGDGFFFVRGAFRDRVITFSEVDSVCAHDGLFLLVQGGSRVTLPGFEPSAFGALRGYRSYSGACDEISGALSEWKENGSPSPGSGKTRVRPDVMLLVVSLLLYSGVWQFSVLLL</sequence>
<protein>
    <recommendedName>
        <fullName evidence="4">PH domain-containing protein</fullName>
    </recommendedName>
</protein>
<name>A0ABR9HET0_9ACTN</name>
<evidence type="ECO:0000256" key="1">
    <source>
        <dbReference type="SAM" id="Phobius"/>
    </source>
</evidence>
<evidence type="ECO:0008006" key="4">
    <source>
        <dbReference type="Google" id="ProtNLM"/>
    </source>
</evidence>
<gene>
    <name evidence="2" type="ORF">H4W79_001752</name>
</gene>
<evidence type="ECO:0000313" key="3">
    <source>
        <dbReference type="Proteomes" id="UP000598217"/>
    </source>
</evidence>
<dbReference type="Proteomes" id="UP000598217">
    <property type="component" value="Unassembled WGS sequence"/>
</dbReference>
<reference evidence="2 3" key="1">
    <citation type="submission" date="2020-10" db="EMBL/GenBank/DDBJ databases">
        <title>Sequencing the genomes of 1000 actinobacteria strains.</title>
        <authorList>
            <person name="Klenk H.-P."/>
        </authorList>
    </citation>
    <scope>NUCLEOTIDE SEQUENCE [LARGE SCALE GENOMIC DNA]</scope>
    <source>
        <strain evidence="2 3">DSM 45157</strain>
    </source>
</reference>
<dbReference type="EMBL" id="JADBDY010000001">
    <property type="protein sequence ID" value="MBE1457538.1"/>
    <property type="molecule type" value="Genomic_DNA"/>
</dbReference>
<comment type="caution">
    <text evidence="2">The sequence shown here is derived from an EMBL/GenBank/DDBJ whole genome shotgun (WGS) entry which is preliminary data.</text>
</comment>
<keyword evidence="1" id="KW-1133">Transmembrane helix</keyword>
<evidence type="ECO:0000313" key="2">
    <source>
        <dbReference type="EMBL" id="MBE1457538.1"/>
    </source>
</evidence>
<feature type="transmembrane region" description="Helical" evidence="1">
    <location>
        <begin position="155"/>
        <end position="175"/>
    </location>
</feature>
<feature type="transmembrane region" description="Helical" evidence="1">
    <location>
        <begin position="32"/>
        <end position="53"/>
    </location>
</feature>
<proteinExistence type="predicted"/>
<keyword evidence="1" id="KW-0472">Membrane</keyword>